<dbReference type="EMBL" id="JARBHA010000008">
    <property type="protein sequence ID" value="KAJ9693604.1"/>
    <property type="molecule type" value="Genomic_DNA"/>
</dbReference>
<keyword evidence="2" id="KW-1185">Reference proteome</keyword>
<organism evidence="1 2">
    <name type="scientific">Vitis rotundifolia</name>
    <name type="common">Muscadine grape</name>
    <dbReference type="NCBI Taxonomy" id="103349"/>
    <lineage>
        <taxon>Eukaryota</taxon>
        <taxon>Viridiplantae</taxon>
        <taxon>Streptophyta</taxon>
        <taxon>Embryophyta</taxon>
        <taxon>Tracheophyta</taxon>
        <taxon>Spermatophyta</taxon>
        <taxon>Magnoliopsida</taxon>
        <taxon>eudicotyledons</taxon>
        <taxon>Gunneridae</taxon>
        <taxon>Pentapetalae</taxon>
        <taxon>rosids</taxon>
        <taxon>Vitales</taxon>
        <taxon>Vitaceae</taxon>
        <taxon>Viteae</taxon>
        <taxon>Vitis</taxon>
    </lineage>
</organism>
<dbReference type="InterPro" id="IPR037360">
    <property type="entry name" value="COMMD9"/>
</dbReference>
<proteinExistence type="predicted"/>
<comment type="caution">
    <text evidence="1">The sequence shown here is derived from an EMBL/GenBank/DDBJ whole genome shotgun (WGS) entry which is preliminary data.</text>
</comment>
<dbReference type="AlphaFoldDB" id="A0AA38ZRF0"/>
<evidence type="ECO:0000313" key="1">
    <source>
        <dbReference type="EMBL" id="KAJ9693604.1"/>
    </source>
</evidence>
<dbReference type="Proteomes" id="UP001168098">
    <property type="component" value="Unassembled WGS sequence"/>
</dbReference>
<dbReference type="PANTHER" id="PTHR15663:SF6">
    <property type="entry name" value="COMM DOMAIN-CONTAINING PROTEIN-RELATED"/>
    <property type="match status" value="1"/>
</dbReference>
<evidence type="ECO:0008006" key="3">
    <source>
        <dbReference type="Google" id="ProtNLM"/>
    </source>
</evidence>
<sequence>MEETLYQHLHKLSGTKSEEAIEEILETLWKTRKTGLSTQQKSHLQSLLSLSSLQQVDPVLACLRSLIRKSVHENFSGDDILKLFPPDLSLDLQSLLILLFQKYQNQWKEDLSRDEYPLPGAHVSYQVKTNVPLSFTPLPSSETPASLWPRQDDSIARFNNSDLMSPTPNVVDNNVSCLAPISLQRDVGPLDNLGILPRLKSMTWTMEKRNLAPANRVAFVSLKLQDYTKSPLGETEVKFQLTRDTLEGMLRSMTYISEQLSNTELLSTSSSFSSQQRIPAS</sequence>
<protein>
    <recommendedName>
        <fullName evidence="3">COMM domain-containing protein</fullName>
    </recommendedName>
</protein>
<accession>A0AA38ZRF0</accession>
<dbReference type="PANTHER" id="PTHR15663">
    <property type="entry name" value="COMM DOMAIN-CONTAINING PROTEIN 9"/>
    <property type="match status" value="1"/>
</dbReference>
<reference evidence="1 2" key="1">
    <citation type="journal article" date="2023" name="BMC Biotechnol.">
        <title>Vitis rotundifolia cv Carlos genome sequencing.</title>
        <authorList>
            <person name="Huff M."/>
            <person name="Hulse-Kemp A."/>
            <person name="Scheffler B."/>
            <person name="Youngblood R."/>
            <person name="Simpson S."/>
            <person name="Babiker E."/>
            <person name="Staton M."/>
        </authorList>
    </citation>
    <scope>NUCLEOTIDE SEQUENCE [LARGE SCALE GENOMIC DNA]</scope>
    <source>
        <tissue evidence="1">Leaf</tissue>
    </source>
</reference>
<evidence type="ECO:0000313" key="2">
    <source>
        <dbReference type="Proteomes" id="UP001168098"/>
    </source>
</evidence>
<name>A0AA38ZRF0_VITRO</name>
<gene>
    <name evidence="1" type="ORF">PVL29_009524</name>
</gene>